<dbReference type="Proteomes" id="UP001165960">
    <property type="component" value="Unassembled WGS sequence"/>
</dbReference>
<proteinExistence type="predicted"/>
<accession>A0ACC2RKR1</accession>
<comment type="caution">
    <text evidence="1">The sequence shown here is derived from an EMBL/GenBank/DDBJ whole genome shotgun (WGS) entry which is preliminary data.</text>
</comment>
<evidence type="ECO:0000313" key="1">
    <source>
        <dbReference type="EMBL" id="KAJ9050648.1"/>
    </source>
</evidence>
<protein>
    <submittedName>
        <fullName evidence="1">Uncharacterized protein</fullName>
    </submittedName>
</protein>
<dbReference type="EMBL" id="QTSX02007145">
    <property type="protein sequence ID" value="KAJ9050648.1"/>
    <property type="molecule type" value="Genomic_DNA"/>
</dbReference>
<keyword evidence="2" id="KW-1185">Reference proteome</keyword>
<reference evidence="1" key="1">
    <citation type="submission" date="2022-04" db="EMBL/GenBank/DDBJ databases">
        <title>Genome of the entomopathogenic fungus Entomophthora muscae.</title>
        <authorList>
            <person name="Elya C."/>
            <person name="Lovett B.R."/>
            <person name="Lee E."/>
            <person name="Macias A.M."/>
            <person name="Hajek A.E."/>
            <person name="De Bivort B.L."/>
            <person name="Kasson M.T."/>
            <person name="De Fine Licht H.H."/>
            <person name="Stajich J.E."/>
        </authorList>
    </citation>
    <scope>NUCLEOTIDE SEQUENCE</scope>
    <source>
        <strain evidence="1">Berkeley</strain>
    </source>
</reference>
<gene>
    <name evidence="1" type="ORF">DSO57_1012616</name>
</gene>
<name>A0ACC2RKR1_9FUNG</name>
<organism evidence="1 2">
    <name type="scientific">Entomophthora muscae</name>
    <dbReference type="NCBI Taxonomy" id="34485"/>
    <lineage>
        <taxon>Eukaryota</taxon>
        <taxon>Fungi</taxon>
        <taxon>Fungi incertae sedis</taxon>
        <taxon>Zoopagomycota</taxon>
        <taxon>Entomophthoromycotina</taxon>
        <taxon>Entomophthoromycetes</taxon>
        <taxon>Entomophthorales</taxon>
        <taxon>Entomophthoraceae</taxon>
        <taxon>Entomophthora</taxon>
    </lineage>
</organism>
<evidence type="ECO:0000313" key="2">
    <source>
        <dbReference type="Proteomes" id="UP001165960"/>
    </source>
</evidence>
<sequence>MCDDLDLNVDNYILPFTEGERTLVPSLPSLDKSASVPPEALEIPPPVASWVITGLALMELNSYFPQMSPVSSFWSPLRAFIPVLHWAASWWFLSPGWEPNLVSLPPSLTQKTFKRPCNFPVSHLLIVFFSQRFCLQNGFLQKLKPLTLTFPIIT</sequence>